<dbReference type="GO" id="GO:0000347">
    <property type="term" value="C:THO complex"/>
    <property type="evidence" value="ECO:0007669"/>
    <property type="project" value="TreeGrafter"/>
</dbReference>
<dbReference type="STRING" id="1169540.A0A0G4G4Z0"/>
<organism evidence="3 4">
    <name type="scientific">Vitrella brassicaformis (strain CCMP3155)</name>
    <dbReference type="NCBI Taxonomy" id="1169540"/>
    <lineage>
        <taxon>Eukaryota</taxon>
        <taxon>Sar</taxon>
        <taxon>Alveolata</taxon>
        <taxon>Colpodellida</taxon>
        <taxon>Vitrellaceae</taxon>
        <taxon>Vitrella</taxon>
    </lineage>
</organism>
<proteinExistence type="inferred from homology"/>
<dbReference type="InterPro" id="IPR036322">
    <property type="entry name" value="WD40_repeat_dom_sf"/>
</dbReference>
<dbReference type="SMART" id="SM00320">
    <property type="entry name" value="WD40"/>
    <property type="match status" value="4"/>
</dbReference>
<evidence type="ECO:0000313" key="3">
    <source>
        <dbReference type="EMBL" id="CEM23494.1"/>
    </source>
</evidence>
<dbReference type="InterPro" id="IPR015943">
    <property type="entry name" value="WD40/YVTN_repeat-like_dom_sf"/>
</dbReference>
<gene>
    <name evidence="3" type="ORF">Vbra_17059</name>
</gene>
<dbReference type="SUPFAM" id="SSF50978">
    <property type="entry name" value="WD40 repeat-like"/>
    <property type="match status" value="1"/>
</dbReference>
<keyword evidence="2" id="KW-0853">WD repeat</keyword>
<dbReference type="AlphaFoldDB" id="A0A0G4G4Z0"/>
<dbReference type="GO" id="GO:0000346">
    <property type="term" value="C:transcription export complex"/>
    <property type="evidence" value="ECO:0007669"/>
    <property type="project" value="TreeGrafter"/>
</dbReference>
<dbReference type="Proteomes" id="UP000041254">
    <property type="component" value="Unassembled WGS sequence"/>
</dbReference>
<keyword evidence="4" id="KW-1185">Reference proteome</keyword>
<dbReference type="PANTHER" id="PTHR44411">
    <property type="entry name" value="THO COMPLEX SUBUNIT 6 HOMOLOG"/>
    <property type="match status" value="1"/>
</dbReference>
<dbReference type="EMBL" id="CDMY01000570">
    <property type="protein sequence ID" value="CEM23494.1"/>
    <property type="molecule type" value="Genomic_DNA"/>
</dbReference>
<sequence>MDAIHCTASFCGHGQGSKQQIAYGHRDGSLTALAVNEDGRSVVKLFSLPHAHTKPVLATAFHSATNRLISAAHGRVHVWNWQEVCDEGNRTTGEVRGVHPREIPLPESSSVNVALAIDTDRNHLFIAASTDGSFIVHDLNTPDVRKMGTVNTGGPKVVIHEMKYVPGQTKQLVTASEDGCLRFFDPRSGAHVSSFTPATNAPTEPTPPFAPHHLSSVDCDPLGHWLVAGGGARMAFLYTLPTMRLIAAMPTMTNIMSVRLHESVIFTGHEDPFLFKWAMDGSLLSEPGLDHVKATMSIEPISEDAALVAGYGGFEVAVAANKDKESTSSS</sequence>
<evidence type="ECO:0008006" key="5">
    <source>
        <dbReference type="Google" id="ProtNLM"/>
    </source>
</evidence>
<dbReference type="OrthoDB" id="273067at2759"/>
<dbReference type="InterPro" id="IPR001680">
    <property type="entry name" value="WD40_rpt"/>
</dbReference>
<name>A0A0G4G4Z0_VITBC</name>
<evidence type="ECO:0000313" key="4">
    <source>
        <dbReference type="Proteomes" id="UP000041254"/>
    </source>
</evidence>
<evidence type="ECO:0000256" key="2">
    <source>
        <dbReference type="ARBA" id="ARBA00022574"/>
    </source>
</evidence>
<accession>A0A0G4G4Z0</accession>
<dbReference type="Gene3D" id="2.130.10.10">
    <property type="entry name" value="YVTN repeat-like/Quinoprotein amine dehydrogenase"/>
    <property type="match status" value="1"/>
</dbReference>
<comment type="similarity">
    <text evidence="1">Belongs to the WD repeat THOC6 family.</text>
</comment>
<dbReference type="VEuPathDB" id="CryptoDB:Vbra_17059"/>
<protein>
    <recommendedName>
        <fullName evidence="5">Anaphase-promoting complex subunit 4 WD40 domain-containing protein</fullName>
    </recommendedName>
</protein>
<dbReference type="InParanoid" id="A0A0G4G4Z0"/>
<evidence type="ECO:0000256" key="1">
    <source>
        <dbReference type="ARBA" id="ARBA00009728"/>
    </source>
</evidence>
<dbReference type="Pfam" id="PF00400">
    <property type="entry name" value="WD40"/>
    <property type="match status" value="1"/>
</dbReference>
<reference evidence="3 4" key="1">
    <citation type="submission" date="2014-11" db="EMBL/GenBank/DDBJ databases">
        <authorList>
            <person name="Zhu J."/>
            <person name="Qi W."/>
            <person name="Song R."/>
        </authorList>
    </citation>
    <scope>NUCLEOTIDE SEQUENCE [LARGE SCALE GENOMIC DNA]</scope>
</reference>
<dbReference type="PANTHER" id="PTHR44411:SF1">
    <property type="entry name" value="THO COMPLEX SUBUNIT 6 HOMOLOG"/>
    <property type="match status" value="1"/>
</dbReference>
<dbReference type="GO" id="GO:0006406">
    <property type="term" value="P:mRNA export from nucleus"/>
    <property type="evidence" value="ECO:0007669"/>
    <property type="project" value="TreeGrafter"/>
</dbReference>
<dbReference type="InterPro" id="IPR042626">
    <property type="entry name" value="THOC6"/>
</dbReference>